<evidence type="ECO:0000259" key="7">
    <source>
        <dbReference type="PROSITE" id="PS50893"/>
    </source>
</evidence>
<evidence type="ECO:0000256" key="6">
    <source>
        <dbReference type="ARBA" id="ARBA00023136"/>
    </source>
</evidence>
<keyword evidence="5" id="KW-1278">Translocase</keyword>
<dbReference type="SMART" id="SM00382">
    <property type="entry name" value="AAA"/>
    <property type="match status" value="1"/>
</dbReference>
<dbReference type="Pfam" id="PF00005">
    <property type="entry name" value="ABC_tran"/>
    <property type="match status" value="1"/>
</dbReference>
<proteinExistence type="predicted"/>
<accession>A0A4R6MC99</accession>
<dbReference type="Gene3D" id="3.40.50.300">
    <property type="entry name" value="P-loop containing nucleotide triphosphate hydrolases"/>
    <property type="match status" value="1"/>
</dbReference>
<evidence type="ECO:0000313" key="8">
    <source>
        <dbReference type="EMBL" id="TDO98320.1"/>
    </source>
</evidence>
<comment type="caution">
    <text evidence="8">The sequence shown here is derived from an EMBL/GenBank/DDBJ whole genome shotgun (WGS) entry which is preliminary data.</text>
</comment>
<keyword evidence="9" id="KW-1185">Reference proteome</keyword>
<evidence type="ECO:0000256" key="1">
    <source>
        <dbReference type="ARBA" id="ARBA00022448"/>
    </source>
</evidence>
<keyword evidence="1" id="KW-0813">Transport</keyword>
<name>A0A4R6MC99_9GAMM</name>
<organism evidence="8 9">
    <name type="scientific">Marinomonas balearica</name>
    <dbReference type="NCBI Taxonomy" id="491947"/>
    <lineage>
        <taxon>Bacteria</taxon>
        <taxon>Pseudomonadati</taxon>
        <taxon>Pseudomonadota</taxon>
        <taxon>Gammaproteobacteria</taxon>
        <taxon>Oceanospirillales</taxon>
        <taxon>Oceanospirillaceae</taxon>
        <taxon>Marinomonas</taxon>
    </lineage>
</organism>
<dbReference type="GO" id="GO:0005524">
    <property type="term" value="F:ATP binding"/>
    <property type="evidence" value="ECO:0007669"/>
    <property type="project" value="UniProtKB-KW"/>
</dbReference>
<evidence type="ECO:0000256" key="5">
    <source>
        <dbReference type="ARBA" id="ARBA00022967"/>
    </source>
</evidence>
<sequence length="199" mass="22043">MLLSIKDLEIERDDKVLFSPVSFDLNSGDIIKIAGENGSGKSSLLRAILGFLTISDGTILYRGGSTNRAYNQFLKETLYIGHNTGVKDNLSVSENLYLLNGSVPKKEFSTVVDMLQLQEHMDVLCRFLSEGQKKRVALASLWLRECTLWILDEPFVSLDNVAQALIQNAILKQVAKGGAVVLTTHQPLAIPNYKEVFLS</sequence>
<dbReference type="Proteomes" id="UP000294656">
    <property type="component" value="Unassembled WGS sequence"/>
</dbReference>
<dbReference type="NCBIfam" id="TIGR01189">
    <property type="entry name" value="ccmA"/>
    <property type="match status" value="1"/>
</dbReference>
<dbReference type="RefSeq" id="WP_166637674.1">
    <property type="nucleotide sequence ID" value="NZ_SNXC01000011.1"/>
</dbReference>
<gene>
    <name evidence="8" type="ORF">DFP79_1961</name>
</gene>
<dbReference type="InterPro" id="IPR003593">
    <property type="entry name" value="AAA+_ATPase"/>
</dbReference>
<dbReference type="InterPro" id="IPR027417">
    <property type="entry name" value="P-loop_NTPase"/>
</dbReference>
<dbReference type="SUPFAM" id="SSF52540">
    <property type="entry name" value="P-loop containing nucleoside triphosphate hydrolases"/>
    <property type="match status" value="1"/>
</dbReference>
<reference evidence="8 9" key="1">
    <citation type="submission" date="2019-03" db="EMBL/GenBank/DDBJ databases">
        <title>Genomic Encyclopedia of Type Strains, Phase III (KMG-III): the genomes of soil and plant-associated and newly described type strains.</title>
        <authorList>
            <person name="Whitman W."/>
        </authorList>
    </citation>
    <scope>NUCLEOTIDE SEQUENCE [LARGE SCALE GENOMIC DNA]</scope>
    <source>
        <strain evidence="8 9">CECT 7378</strain>
    </source>
</reference>
<dbReference type="PANTHER" id="PTHR43499">
    <property type="entry name" value="ABC TRANSPORTER I FAMILY MEMBER 1"/>
    <property type="match status" value="1"/>
</dbReference>
<evidence type="ECO:0000256" key="4">
    <source>
        <dbReference type="ARBA" id="ARBA00022840"/>
    </source>
</evidence>
<evidence type="ECO:0000313" key="9">
    <source>
        <dbReference type="Proteomes" id="UP000294656"/>
    </source>
</evidence>
<dbReference type="GO" id="GO:0017004">
    <property type="term" value="P:cytochrome complex assembly"/>
    <property type="evidence" value="ECO:0007669"/>
    <property type="project" value="UniProtKB-KW"/>
</dbReference>
<protein>
    <submittedName>
        <fullName evidence="8">Heme exporter protein A</fullName>
    </submittedName>
</protein>
<dbReference type="InterPro" id="IPR003439">
    <property type="entry name" value="ABC_transporter-like_ATP-bd"/>
</dbReference>
<dbReference type="PANTHER" id="PTHR43499:SF1">
    <property type="entry name" value="ABC TRANSPORTER I FAMILY MEMBER 1"/>
    <property type="match status" value="1"/>
</dbReference>
<dbReference type="EMBL" id="SNXC01000011">
    <property type="protein sequence ID" value="TDO98320.1"/>
    <property type="molecule type" value="Genomic_DNA"/>
</dbReference>
<dbReference type="GO" id="GO:0016887">
    <property type="term" value="F:ATP hydrolysis activity"/>
    <property type="evidence" value="ECO:0007669"/>
    <property type="project" value="InterPro"/>
</dbReference>
<keyword evidence="4" id="KW-0067">ATP-binding</keyword>
<dbReference type="NCBIfam" id="NF010061">
    <property type="entry name" value="PRK13538.1"/>
    <property type="match status" value="1"/>
</dbReference>
<evidence type="ECO:0000256" key="2">
    <source>
        <dbReference type="ARBA" id="ARBA00022741"/>
    </source>
</evidence>
<keyword evidence="6" id="KW-0472">Membrane</keyword>
<keyword evidence="3" id="KW-0201">Cytochrome c-type biogenesis</keyword>
<feature type="domain" description="ABC transporter" evidence="7">
    <location>
        <begin position="3"/>
        <end position="198"/>
    </location>
</feature>
<keyword evidence="2" id="KW-0547">Nucleotide-binding</keyword>
<dbReference type="AlphaFoldDB" id="A0A4R6MC99"/>
<dbReference type="GO" id="GO:0022857">
    <property type="term" value="F:transmembrane transporter activity"/>
    <property type="evidence" value="ECO:0007669"/>
    <property type="project" value="InterPro"/>
</dbReference>
<evidence type="ECO:0000256" key="3">
    <source>
        <dbReference type="ARBA" id="ARBA00022748"/>
    </source>
</evidence>
<dbReference type="InterPro" id="IPR005895">
    <property type="entry name" value="ABC_transptr_haem_export_CcmA"/>
</dbReference>
<dbReference type="PROSITE" id="PS50893">
    <property type="entry name" value="ABC_TRANSPORTER_2"/>
    <property type="match status" value="1"/>
</dbReference>